<organism evidence="1 2">
    <name type="scientific">Spongiactinospora rosea</name>
    <dbReference type="NCBI Taxonomy" id="2248750"/>
    <lineage>
        <taxon>Bacteria</taxon>
        <taxon>Bacillati</taxon>
        <taxon>Actinomycetota</taxon>
        <taxon>Actinomycetes</taxon>
        <taxon>Streptosporangiales</taxon>
        <taxon>Streptosporangiaceae</taxon>
        <taxon>Spongiactinospora</taxon>
    </lineage>
</organism>
<dbReference type="Proteomes" id="UP000253303">
    <property type="component" value="Unassembled WGS sequence"/>
</dbReference>
<keyword evidence="2" id="KW-1185">Reference proteome</keyword>
<sequence>MAAFGGDGHQGGDTMAPNGSAVEGLLSQYVQEYMVSSGCSARELAKRATDPKTGLKLAHTYISAIVGGEVARVPDLWRLRALANALSVDDPGGYTARLDQIKAASARQWLDLQVTSAPDDAAGAITVPVDPRLSDAARRRILRGAMALAEAEVLDLEHDI</sequence>
<dbReference type="AlphaFoldDB" id="A0A366M7D0"/>
<gene>
    <name evidence="1" type="ORF">DP939_01990</name>
</gene>
<proteinExistence type="predicted"/>
<evidence type="ECO:0008006" key="3">
    <source>
        <dbReference type="Google" id="ProtNLM"/>
    </source>
</evidence>
<reference evidence="1 2" key="1">
    <citation type="submission" date="2018-06" db="EMBL/GenBank/DDBJ databases">
        <title>Sphaerisporangium craniellae sp. nov., isolated from a marine sponge in the South China Sea.</title>
        <authorList>
            <person name="Li L."/>
        </authorList>
    </citation>
    <scope>NUCLEOTIDE SEQUENCE [LARGE SCALE GENOMIC DNA]</scope>
    <source>
        <strain evidence="1 2">LHW63015</strain>
    </source>
</reference>
<name>A0A366M7D0_9ACTN</name>
<protein>
    <recommendedName>
        <fullName evidence="3">Helix-turn-helix protein</fullName>
    </recommendedName>
</protein>
<dbReference type="EMBL" id="QMEY01000001">
    <property type="protein sequence ID" value="RBQ21504.1"/>
    <property type="molecule type" value="Genomic_DNA"/>
</dbReference>
<evidence type="ECO:0000313" key="2">
    <source>
        <dbReference type="Proteomes" id="UP000253303"/>
    </source>
</evidence>
<comment type="caution">
    <text evidence="1">The sequence shown here is derived from an EMBL/GenBank/DDBJ whole genome shotgun (WGS) entry which is preliminary data.</text>
</comment>
<evidence type="ECO:0000313" key="1">
    <source>
        <dbReference type="EMBL" id="RBQ21504.1"/>
    </source>
</evidence>
<accession>A0A366M7D0</accession>